<feature type="compositionally biased region" description="Acidic residues" evidence="1">
    <location>
        <begin position="528"/>
        <end position="539"/>
    </location>
</feature>
<reference evidence="4" key="1">
    <citation type="submission" date="2017-10" db="EMBL/GenBank/DDBJ databases">
        <title>Rapid genome shrinkage in a self-fertile nematode reveals novel sperm competition proteins.</title>
        <authorList>
            <person name="Yin D."/>
            <person name="Schwarz E.M."/>
            <person name="Thomas C.G."/>
            <person name="Felde R.L."/>
            <person name="Korf I.F."/>
            <person name="Cutter A.D."/>
            <person name="Schartner C.M."/>
            <person name="Ralston E.J."/>
            <person name="Meyer B.J."/>
            <person name="Haag E.S."/>
        </authorList>
    </citation>
    <scope>NUCLEOTIDE SEQUENCE [LARGE SCALE GENOMIC DNA]</scope>
    <source>
        <strain evidence="4">JU1422</strain>
    </source>
</reference>
<dbReference type="GO" id="GO:0030276">
    <property type="term" value="F:clathrin binding"/>
    <property type="evidence" value="ECO:0007669"/>
    <property type="project" value="TreeGrafter"/>
</dbReference>
<dbReference type="InterPro" id="IPR000008">
    <property type="entry name" value="C2_dom"/>
</dbReference>
<feature type="compositionally biased region" description="Acidic residues" evidence="1">
    <location>
        <begin position="112"/>
        <end position="142"/>
    </location>
</feature>
<dbReference type="EMBL" id="PDUG01000001">
    <property type="protein sequence ID" value="PIC51195.1"/>
    <property type="molecule type" value="Genomic_DNA"/>
</dbReference>
<organism evidence="3 4">
    <name type="scientific">Caenorhabditis nigoni</name>
    <dbReference type="NCBI Taxonomy" id="1611254"/>
    <lineage>
        <taxon>Eukaryota</taxon>
        <taxon>Metazoa</taxon>
        <taxon>Ecdysozoa</taxon>
        <taxon>Nematoda</taxon>
        <taxon>Chromadorea</taxon>
        <taxon>Rhabditida</taxon>
        <taxon>Rhabditina</taxon>
        <taxon>Rhabditomorpha</taxon>
        <taxon>Rhabditoidea</taxon>
        <taxon>Rhabditidae</taxon>
        <taxon>Peloderinae</taxon>
        <taxon>Caenorhabditis</taxon>
    </lineage>
</organism>
<feature type="domain" description="C2" evidence="2">
    <location>
        <begin position="376"/>
        <end position="498"/>
    </location>
</feature>
<dbReference type="OrthoDB" id="9947256at2759"/>
<dbReference type="Proteomes" id="UP000230233">
    <property type="component" value="Chromosome I"/>
</dbReference>
<name>A0A2G5VHD2_9PELO</name>
<comment type="caution">
    <text evidence="3">The sequence shown here is derived from an EMBL/GenBank/DDBJ whole genome shotgun (WGS) entry which is preliminary data.</text>
</comment>
<feature type="domain" description="C2" evidence="2">
    <location>
        <begin position="241"/>
        <end position="365"/>
    </location>
</feature>
<feature type="region of interest" description="Disordered" evidence="1">
    <location>
        <begin position="185"/>
        <end position="213"/>
    </location>
</feature>
<feature type="compositionally biased region" description="Polar residues" evidence="1">
    <location>
        <begin position="77"/>
        <end position="101"/>
    </location>
</feature>
<dbReference type="InterPro" id="IPR035892">
    <property type="entry name" value="C2_domain_sf"/>
</dbReference>
<dbReference type="GO" id="GO:0017156">
    <property type="term" value="P:calcium-ion regulated exocytosis"/>
    <property type="evidence" value="ECO:0007669"/>
    <property type="project" value="TreeGrafter"/>
</dbReference>
<dbReference type="PROSITE" id="PS50004">
    <property type="entry name" value="C2"/>
    <property type="match status" value="2"/>
</dbReference>
<accession>A0A2G5VHD2</accession>
<sequence>MHQPQQRHLSAYPALLEPTTCRRRLPMPPDTHLRRSSSPRILPTPPPLSPEYRCPSAAPHLERRPSGRQLPRPPTAELSNLTSLAQNVNGNSSQCSLSPVSLTPDPTPDEPGFYDETEEAEEEDVADEEYVEEDVEEEEAQYPDEPSPVVVTPPEEVRRISPEILIAPPPQPRRMSKFSVHSPSIEQINKNGSDNEDPIAHGLDPSLYSPNAPIIIENNNTTVHKSSVASSSSPTPQQPRGLGLLHCSLLYFAVRKRLRVTVSKIEALAGELKPEMEIHALCKVSIPGLKGAKEQTSETMRGRNPMFNHEFFFDNVTHEELDTKIVIITACHAGGGIKGKDIVIGEASVPLRDIREMNTKKEIKFIEEIKALVPKKLGKIYTSSIIEKDSKRLTINLKKVDALPKCGLIGAPDVCVKITLTQGAKTQTKSSRIIKNTCCAVYNEAVMFLCGTSKNELAQTTIVISVHDAQRTCTGDDTIGCAYLGIGAVDKSEIDQWKGCTDHLGKEYKGNHTLKAPQTAPPVHVAEANEDGAADEDED</sequence>
<dbReference type="AlphaFoldDB" id="A0A2G5VHD2"/>
<dbReference type="GO" id="GO:0005544">
    <property type="term" value="F:calcium-dependent phospholipid binding"/>
    <property type="evidence" value="ECO:0007669"/>
    <property type="project" value="TreeGrafter"/>
</dbReference>
<dbReference type="GO" id="GO:0005509">
    <property type="term" value="F:calcium ion binding"/>
    <property type="evidence" value="ECO:0007669"/>
    <property type="project" value="TreeGrafter"/>
</dbReference>
<dbReference type="SUPFAM" id="SSF49562">
    <property type="entry name" value="C2 domain (Calcium/lipid-binding domain, CaLB)"/>
    <property type="match status" value="2"/>
</dbReference>
<dbReference type="GO" id="GO:0070382">
    <property type="term" value="C:exocytic vesicle"/>
    <property type="evidence" value="ECO:0007669"/>
    <property type="project" value="TreeGrafter"/>
</dbReference>
<dbReference type="GO" id="GO:0005886">
    <property type="term" value="C:plasma membrane"/>
    <property type="evidence" value="ECO:0007669"/>
    <property type="project" value="TreeGrafter"/>
</dbReference>
<dbReference type="GO" id="GO:0000149">
    <property type="term" value="F:SNARE binding"/>
    <property type="evidence" value="ECO:0007669"/>
    <property type="project" value="TreeGrafter"/>
</dbReference>
<feature type="region of interest" description="Disordered" evidence="1">
    <location>
        <begin position="1"/>
        <end position="152"/>
    </location>
</feature>
<gene>
    <name evidence="3" type="primary">Cni-sue-1</name>
    <name evidence="3" type="synonym">Cnig_chr_I.g1804</name>
    <name evidence="3" type="ORF">B9Z55_001804</name>
</gene>
<dbReference type="STRING" id="1611254.A0A2G5VHD2"/>
<dbReference type="GO" id="GO:0001786">
    <property type="term" value="F:phosphatidylserine binding"/>
    <property type="evidence" value="ECO:0007669"/>
    <property type="project" value="TreeGrafter"/>
</dbReference>
<feature type="region of interest" description="Disordered" evidence="1">
    <location>
        <begin position="512"/>
        <end position="539"/>
    </location>
</feature>
<evidence type="ECO:0000259" key="2">
    <source>
        <dbReference type="PROSITE" id="PS50004"/>
    </source>
</evidence>
<dbReference type="PANTHER" id="PTHR10024:SF348">
    <property type="entry name" value="SYNAPTOTAGMIN-17"/>
    <property type="match status" value="1"/>
</dbReference>
<feature type="compositionally biased region" description="Low complexity" evidence="1">
    <location>
        <begin position="143"/>
        <end position="152"/>
    </location>
</feature>
<evidence type="ECO:0000256" key="1">
    <source>
        <dbReference type="SAM" id="MobiDB-lite"/>
    </source>
</evidence>
<protein>
    <recommendedName>
        <fullName evidence="2">C2 domain-containing protein</fullName>
    </recommendedName>
</protein>
<dbReference type="Gene3D" id="2.60.40.150">
    <property type="entry name" value="C2 domain"/>
    <property type="match status" value="2"/>
</dbReference>
<keyword evidence="4" id="KW-1185">Reference proteome</keyword>
<dbReference type="PANTHER" id="PTHR10024">
    <property type="entry name" value="SYNAPTOTAGMIN"/>
    <property type="match status" value="1"/>
</dbReference>
<evidence type="ECO:0000313" key="3">
    <source>
        <dbReference type="EMBL" id="PIC51195.1"/>
    </source>
</evidence>
<dbReference type="Pfam" id="PF00168">
    <property type="entry name" value="C2"/>
    <property type="match status" value="2"/>
</dbReference>
<proteinExistence type="predicted"/>
<dbReference type="SMART" id="SM00239">
    <property type="entry name" value="C2"/>
    <property type="match status" value="2"/>
</dbReference>
<evidence type="ECO:0000313" key="4">
    <source>
        <dbReference type="Proteomes" id="UP000230233"/>
    </source>
</evidence>